<dbReference type="RefSeq" id="WP_058591253.1">
    <property type="nucleotide sequence ID" value="NZ_CP022046.2"/>
</dbReference>
<dbReference type="SUPFAM" id="SSF51556">
    <property type="entry name" value="Metallo-dependent hydrolases"/>
    <property type="match status" value="1"/>
</dbReference>
<dbReference type="KEGG" id="sscu:CEP64_01410"/>
<dbReference type="CDD" id="cd01300">
    <property type="entry name" value="YtcJ_like"/>
    <property type="match status" value="1"/>
</dbReference>
<gene>
    <name evidence="2" type="ORF">CEP64_01410</name>
</gene>
<organism evidence="2 3">
    <name type="scientific">Mammaliicoccus sciuri</name>
    <name type="common">Staphylococcus sciuri</name>
    <dbReference type="NCBI Taxonomy" id="1296"/>
    <lineage>
        <taxon>Bacteria</taxon>
        <taxon>Bacillati</taxon>
        <taxon>Bacillota</taxon>
        <taxon>Bacilli</taxon>
        <taxon>Bacillales</taxon>
        <taxon>Staphylococcaceae</taxon>
        <taxon>Mammaliicoccus</taxon>
    </lineage>
</organism>
<protein>
    <submittedName>
        <fullName evidence="2">Amidohydrolase</fullName>
    </submittedName>
</protein>
<evidence type="ECO:0000313" key="3">
    <source>
        <dbReference type="Proteomes" id="UP000197058"/>
    </source>
</evidence>
<evidence type="ECO:0000313" key="2">
    <source>
        <dbReference type="EMBL" id="ASE33306.1"/>
    </source>
</evidence>
<dbReference type="Proteomes" id="UP000197058">
    <property type="component" value="Chromosome"/>
</dbReference>
<reference evidence="3" key="1">
    <citation type="submission" date="2017-06" db="EMBL/GenBank/DDBJ databases">
        <title>FDA dAtabase for Regulatory Grade micrObial Sequences (FDA-ARGOS): Supporting development and validation of Infectious Disease Dx tests.</title>
        <authorList>
            <person name="Goldberg B."/>
            <person name="Campos J."/>
            <person name="Tallon L."/>
            <person name="Sadzewicz L."/>
            <person name="Sengamalay N."/>
            <person name="Ott S."/>
            <person name="Godinez A."/>
            <person name="Nagaraj S."/>
            <person name="Vavikolanu K."/>
            <person name="Nadendla S."/>
            <person name="George J."/>
            <person name="Geyer C."/>
            <person name="Sichtig H."/>
        </authorList>
    </citation>
    <scope>NUCLEOTIDE SEQUENCE [LARGE SCALE GENOMIC DNA]</scope>
    <source>
        <strain evidence="3">FDAARGOS_285</strain>
    </source>
</reference>
<evidence type="ECO:0000259" key="1">
    <source>
        <dbReference type="Pfam" id="PF07969"/>
    </source>
</evidence>
<dbReference type="PANTHER" id="PTHR22642">
    <property type="entry name" value="IMIDAZOLONEPROPIONASE"/>
    <property type="match status" value="1"/>
</dbReference>
<dbReference type="InterPro" id="IPR033932">
    <property type="entry name" value="YtcJ-like"/>
</dbReference>
<dbReference type="PANTHER" id="PTHR22642:SF2">
    <property type="entry name" value="PROTEIN LONG AFTER FAR-RED 3"/>
    <property type="match status" value="1"/>
</dbReference>
<feature type="domain" description="Amidohydrolase 3" evidence="1">
    <location>
        <begin position="48"/>
        <end position="526"/>
    </location>
</feature>
<dbReference type="InterPro" id="IPR032466">
    <property type="entry name" value="Metal_Hydrolase"/>
</dbReference>
<dbReference type="Pfam" id="PF07969">
    <property type="entry name" value="Amidohydro_3"/>
    <property type="match status" value="1"/>
</dbReference>
<proteinExistence type="predicted"/>
<name>A0AAI8DGQ8_MAMSC</name>
<accession>A0AAI8DGQ8</accession>
<dbReference type="AlphaFoldDB" id="A0AAI8DGQ8"/>
<sequence>MKKLYQNGTIYTMEKPDDTYAGVIVDNGMIEAVLSQKDLNQLQTTDYETIDLKGGTMFPGFVETHIHVMGTGVWLSSVILNGETNIEKVKQKIRQKAQTLQPGEWLVAEGYDENLLNGIRLNKFDLDALCKNNPVIVKRVCRHAAIVNSKALEILDMTNDVENPDGGSYEKQEGELTGWLYDTAMEPFEELASNEDEQSLTKHLNNAITYLYQYGITGSHTEDLGYYEDYKDVLNAYKTVVGPGEDQKPFRVRLLRHFSVYEQMMEEQATFIDKWIEPDAMKFYADGAFGGSTALLKEPYSNDPTGTNYGLAIFTQEELEEKVKIARKYNGAIAVHMIGDKACEMVLDAIEKYPVQNGLRDRLIHISTLNEALLQRVANLPVICDVQPQFITSDFPWVQDKVGKERARYLYPFKSMLDLGIIIGGGSDAPIETPNPMLGIHAAVNRQTYGEEGAYFIEEALSVFDALRLYTTLASEIGQTTDHTGKIKVGYEADFTVLDQNPFKVNRQDLAQIQAKLTIVNGNIVYERA</sequence>
<dbReference type="SUPFAM" id="SSF51338">
    <property type="entry name" value="Composite domain of metallo-dependent hydrolases"/>
    <property type="match status" value="1"/>
</dbReference>
<dbReference type="Gene3D" id="3.10.310.70">
    <property type="match status" value="1"/>
</dbReference>
<dbReference type="InterPro" id="IPR011059">
    <property type="entry name" value="Metal-dep_hydrolase_composite"/>
</dbReference>
<dbReference type="Gene3D" id="2.30.40.10">
    <property type="entry name" value="Urease, subunit C, domain 1"/>
    <property type="match status" value="1"/>
</dbReference>
<dbReference type="GO" id="GO:0016810">
    <property type="term" value="F:hydrolase activity, acting on carbon-nitrogen (but not peptide) bonds"/>
    <property type="evidence" value="ECO:0007669"/>
    <property type="project" value="InterPro"/>
</dbReference>
<dbReference type="EMBL" id="CP022046">
    <property type="protein sequence ID" value="ASE33306.1"/>
    <property type="molecule type" value="Genomic_DNA"/>
</dbReference>
<dbReference type="Gene3D" id="3.20.20.140">
    <property type="entry name" value="Metal-dependent hydrolases"/>
    <property type="match status" value="1"/>
</dbReference>
<dbReference type="InterPro" id="IPR013108">
    <property type="entry name" value="Amidohydro_3"/>
</dbReference>